<dbReference type="AlphaFoldDB" id="A0A151TQT6"/>
<name>A0A151TQT6_CAJCA</name>
<dbReference type="GO" id="GO:0005524">
    <property type="term" value="F:ATP binding"/>
    <property type="evidence" value="ECO:0007669"/>
    <property type="project" value="UniProtKB-KW"/>
</dbReference>
<evidence type="ECO:0000256" key="8">
    <source>
        <dbReference type="ARBA" id="ARBA00023157"/>
    </source>
</evidence>
<keyword evidence="3" id="KW-0808">Transferase</keyword>
<accession>A0A151TQT6</accession>
<feature type="non-terminal residue" evidence="13">
    <location>
        <position position="1"/>
    </location>
</feature>
<evidence type="ECO:0000256" key="11">
    <source>
        <dbReference type="ARBA" id="ARBA00048679"/>
    </source>
</evidence>
<evidence type="ECO:0000259" key="12">
    <source>
        <dbReference type="PROSITE" id="PS50011"/>
    </source>
</evidence>
<keyword evidence="14" id="KW-1185">Reference proteome</keyword>
<dbReference type="Gene3D" id="1.10.510.10">
    <property type="entry name" value="Transferase(Phosphotransferase) domain 1"/>
    <property type="match status" value="1"/>
</dbReference>
<dbReference type="GO" id="GO:0005886">
    <property type="term" value="C:plasma membrane"/>
    <property type="evidence" value="ECO:0007669"/>
    <property type="project" value="TreeGrafter"/>
</dbReference>
<dbReference type="PROSITE" id="PS00108">
    <property type="entry name" value="PROTEIN_KINASE_ST"/>
    <property type="match status" value="1"/>
</dbReference>
<dbReference type="InterPro" id="IPR008271">
    <property type="entry name" value="Ser/Thr_kinase_AS"/>
</dbReference>
<evidence type="ECO:0000256" key="5">
    <source>
        <dbReference type="ARBA" id="ARBA00022741"/>
    </source>
</evidence>
<keyword evidence="5" id="KW-0547">Nucleotide-binding</keyword>
<evidence type="ECO:0000256" key="4">
    <source>
        <dbReference type="ARBA" id="ARBA00022729"/>
    </source>
</evidence>
<keyword evidence="7" id="KW-0067">ATP-binding</keyword>
<feature type="domain" description="Protein kinase" evidence="12">
    <location>
        <begin position="17"/>
        <end position="140"/>
    </location>
</feature>
<evidence type="ECO:0000313" key="13">
    <source>
        <dbReference type="EMBL" id="KYP69422.1"/>
    </source>
</evidence>
<dbReference type="FunFam" id="3.30.200.20:FF:000195">
    <property type="entry name" value="G-type lectin S-receptor-like serine/threonine-protein kinase"/>
    <property type="match status" value="1"/>
</dbReference>
<evidence type="ECO:0000256" key="10">
    <source>
        <dbReference type="ARBA" id="ARBA00047899"/>
    </source>
</evidence>
<dbReference type="EC" id="2.7.11.1" evidence="1"/>
<dbReference type="Gramene" id="C.cajan_08365.t">
    <property type="protein sequence ID" value="C.cajan_08365.t"/>
    <property type="gene ID" value="C.cajan_08365"/>
</dbReference>
<evidence type="ECO:0000256" key="3">
    <source>
        <dbReference type="ARBA" id="ARBA00022679"/>
    </source>
</evidence>
<keyword evidence="9" id="KW-0325">Glycoprotein</keyword>
<evidence type="ECO:0000256" key="6">
    <source>
        <dbReference type="ARBA" id="ARBA00022777"/>
    </source>
</evidence>
<gene>
    <name evidence="13" type="ORF">KK1_008612</name>
</gene>
<dbReference type="SMART" id="SM00220">
    <property type="entry name" value="S_TKc"/>
    <property type="match status" value="1"/>
</dbReference>
<dbReference type="OMA" id="CCIEAQE"/>
<dbReference type="Gene3D" id="3.30.200.20">
    <property type="entry name" value="Phosphorylase Kinase, domain 1"/>
    <property type="match status" value="1"/>
</dbReference>
<comment type="catalytic activity">
    <reaction evidence="10">
        <text>L-threonyl-[protein] + ATP = O-phospho-L-threonyl-[protein] + ADP + H(+)</text>
        <dbReference type="Rhea" id="RHEA:46608"/>
        <dbReference type="Rhea" id="RHEA-COMP:11060"/>
        <dbReference type="Rhea" id="RHEA-COMP:11605"/>
        <dbReference type="ChEBI" id="CHEBI:15378"/>
        <dbReference type="ChEBI" id="CHEBI:30013"/>
        <dbReference type="ChEBI" id="CHEBI:30616"/>
        <dbReference type="ChEBI" id="CHEBI:61977"/>
        <dbReference type="ChEBI" id="CHEBI:456216"/>
        <dbReference type="EC" id="2.7.11.1"/>
    </reaction>
</comment>
<evidence type="ECO:0000256" key="1">
    <source>
        <dbReference type="ARBA" id="ARBA00012513"/>
    </source>
</evidence>
<keyword evidence="2" id="KW-0723">Serine/threonine-protein kinase</keyword>
<organism evidence="13 14">
    <name type="scientific">Cajanus cajan</name>
    <name type="common">Pigeon pea</name>
    <name type="synonym">Cajanus indicus</name>
    <dbReference type="NCBI Taxonomy" id="3821"/>
    <lineage>
        <taxon>Eukaryota</taxon>
        <taxon>Viridiplantae</taxon>
        <taxon>Streptophyta</taxon>
        <taxon>Embryophyta</taxon>
        <taxon>Tracheophyta</taxon>
        <taxon>Spermatophyta</taxon>
        <taxon>Magnoliopsida</taxon>
        <taxon>eudicotyledons</taxon>
        <taxon>Gunneridae</taxon>
        <taxon>Pentapetalae</taxon>
        <taxon>rosids</taxon>
        <taxon>fabids</taxon>
        <taxon>Fabales</taxon>
        <taxon>Fabaceae</taxon>
        <taxon>Papilionoideae</taxon>
        <taxon>50 kb inversion clade</taxon>
        <taxon>NPAAA clade</taxon>
        <taxon>indigoferoid/millettioid clade</taxon>
        <taxon>Phaseoleae</taxon>
        <taxon>Cajanus</taxon>
    </lineage>
</organism>
<dbReference type="InterPro" id="IPR000719">
    <property type="entry name" value="Prot_kinase_dom"/>
</dbReference>
<dbReference type="PROSITE" id="PS50011">
    <property type="entry name" value="PROTEIN_KINASE_DOM"/>
    <property type="match status" value="1"/>
</dbReference>
<dbReference type="PANTHER" id="PTHR27002:SF1082">
    <property type="entry name" value="OS06G0693000 PROTEIN"/>
    <property type="match status" value="1"/>
</dbReference>
<keyword evidence="8" id="KW-1015">Disulfide bond</keyword>
<dbReference type="PANTHER" id="PTHR27002">
    <property type="entry name" value="RECEPTOR-LIKE SERINE/THREONINE-PROTEIN KINASE SD1-8"/>
    <property type="match status" value="1"/>
</dbReference>
<proteinExistence type="predicted"/>
<evidence type="ECO:0000256" key="2">
    <source>
        <dbReference type="ARBA" id="ARBA00022527"/>
    </source>
</evidence>
<dbReference type="GO" id="GO:0004674">
    <property type="term" value="F:protein serine/threonine kinase activity"/>
    <property type="evidence" value="ECO:0007669"/>
    <property type="project" value="UniProtKB-KW"/>
</dbReference>
<dbReference type="InterPro" id="IPR001245">
    <property type="entry name" value="Ser-Thr/Tyr_kinase_cat_dom"/>
</dbReference>
<dbReference type="InterPro" id="IPR011009">
    <property type="entry name" value="Kinase-like_dom_sf"/>
</dbReference>
<dbReference type="SUPFAM" id="SSF56112">
    <property type="entry name" value="Protein kinase-like (PK-like)"/>
    <property type="match status" value="1"/>
</dbReference>
<sequence length="140" mass="16246">DLTLFDFRKLATATNNFHLENKLGQGGFGPVYKGKLEDQEIAVKRLSTASGQGMQEFLNEVEVISKLQHRNLVRLLGCCIEAQEKMLFKDYFIFILRIIHRDLKTSNILLDERLNLKISNFDIIKRFGDKEAREKIKKNC</sequence>
<reference evidence="13 14" key="1">
    <citation type="journal article" date="2012" name="Nat. Biotechnol.">
        <title>Draft genome sequence of pigeonpea (Cajanus cajan), an orphan legume crop of resource-poor farmers.</title>
        <authorList>
            <person name="Varshney R.K."/>
            <person name="Chen W."/>
            <person name="Li Y."/>
            <person name="Bharti A.K."/>
            <person name="Saxena R.K."/>
            <person name="Schlueter J.A."/>
            <person name="Donoghue M.T."/>
            <person name="Azam S."/>
            <person name="Fan G."/>
            <person name="Whaley A.M."/>
            <person name="Farmer A.D."/>
            <person name="Sheridan J."/>
            <person name="Iwata A."/>
            <person name="Tuteja R."/>
            <person name="Penmetsa R.V."/>
            <person name="Wu W."/>
            <person name="Upadhyaya H.D."/>
            <person name="Yang S.P."/>
            <person name="Shah T."/>
            <person name="Saxena K.B."/>
            <person name="Michael T."/>
            <person name="McCombie W.R."/>
            <person name="Yang B."/>
            <person name="Zhang G."/>
            <person name="Yang H."/>
            <person name="Wang J."/>
            <person name="Spillane C."/>
            <person name="Cook D.R."/>
            <person name="May G.D."/>
            <person name="Xu X."/>
            <person name="Jackson S.A."/>
        </authorList>
    </citation>
    <scope>NUCLEOTIDE SEQUENCE [LARGE SCALE GENOMIC DNA]</scope>
    <source>
        <strain evidence="14">cv. Asha</strain>
    </source>
</reference>
<evidence type="ECO:0000313" key="14">
    <source>
        <dbReference type="Proteomes" id="UP000075243"/>
    </source>
</evidence>
<dbReference type="Proteomes" id="UP000075243">
    <property type="component" value="Chromosome 3"/>
</dbReference>
<comment type="catalytic activity">
    <reaction evidence="11">
        <text>L-seryl-[protein] + ATP = O-phospho-L-seryl-[protein] + ADP + H(+)</text>
        <dbReference type="Rhea" id="RHEA:17989"/>
        <dbReference type="Rhea" id="RHEA-COMP:9863"/>
        <dbReference type="Rhea" id="RHEA-COMP:11604"/>
        <dbReference type="ChEBI" id="CHEBI:15378"/>
        <dbReference type="ChEBI" id="CHEBI:29999"/>
        <dbReference type="ChEBI" id="CHEBI:30616"/>
        <dbReference type="ChEBI" id="CHEBI:83421"/>
        <dbReference type="ChEBI" id="CHEBI:456216"/>
        <dbReference type="EC" id="2.7.11.1"/>
    </reaction>
</comment>
<keyword evidence="4" id="KW-0732">Signal</keyword>
<evidence type="ECO:0000256" key="7">
    <source>
        <dbReference type="ARBA" id="ARBA00022840"/>
    </source>
</evidence>
<evidence type="ECO:0000256" key="9">
    <source>
        <dbReference type="ARBA" id="ARBA00023180"/>
    </source>
</evidence>
<dbReference type="Pfam" id="PF07714">
    <property type="entry name" value="PK_Tyr_Ser-Thr"/>
    <property type="match status" value="2"/>
</dbReference>
<keyword evidence="6" id="KW-0418">Kinase</keyword>
<protein>
    <recommendedName>
        <fullName evidence="1">non-specific serine/threonine protein kinase</fullName>
        <ecNumber evidence="1">2.7.11.1</ecNumber>
    </recommendedName>
</protein>
<dbReference type="EMBL" id="CM003605">
    <property type="protein sequence ID" value="KYP69422.1"/>
    <property type="molecule type" value="Genomic_DNA"/>
</dbReference>